<evidence type="ECO:0000256" key="6">
    <source>
        <dbReference type="ARBA" id="ARBA00022490"/>
    </source>
</evidence>
<dbReference type="GO" id="GO:0005768">
    <property type="term" value="C:endosome"/>
    <property type="evidence" value="ECO:0007669"/>
    <property type="project" value="UniProtKB-SubCell"/>
</dbReference>
<evidence type="ECO:0000256" key="9">
    <source>
        <dbReference type="ARBA" id="ARBA00022843"/>
    </source>
</evidence>
<keyword evidence="7" id="KW-0597">Phosphoprotein</keyword>
<proteinExistence type="inferred from homology"/>
<evidence type="ECO:0000256" key="15">
    <source>
        <dbReference type="ARBA" id="ARBA00045727"/>
    </source>
</evidence>
<keyword evidence="9" id="KW-0832">Ubl conjugation</keyword>
<keyword evidence="12" id="KW-0131">Cell cycle</keyword>
<comment type="subcellular location">
    <subcellularLocation>
        <location evidence="3">Cytoplasm</location>
    </subcellularLocation>
    <subcellularLocation>
        <location evidence="2">Endosome</location>
    </subcellularLocation>
    <subcellularLocation>
        <location evidence="1">Nucleus</location>
    </subcellularLocation>
</comment>
<dbReference type="Pfam" id="PF02234">
    <property type="entry name" value="CDI"/>
    <property type="match status" value="1"/>
</dbReference>
<reference evidence="18 19" key="1">
    <citation type="submission" date="2024-09" db="EMBL/GenBank/DDBJ databases">
        <title>A chromosome-level genome assembly of Gray's grenadier anchovy, Coilia grayii.</title>
        <authorList>
            <person name="Fu Z."/>
        </authorList>
    </citation>
    <scope>NUCLEOTIDE SEQUENCE [LARGE SCALE GENOMIC DNA]</scope>
    <source>
        <strain evidence="18">G4</strain>
        <tissue evidence="18">Muscle</tissue>
    </source>
</reference>
<evidence type="ECO:0000259" key="17">
    <source>
        <dbReference type="Pfam" id="PF02234"/>
    </source>
</evidence>
<keyword evidence="6" id="KW-0963">Cytoplasm</keyword>
<dbReference type="Proteomes" id="UP001591681">
    <property type="component" value="Unassembled WGS sequence"/>
</dbReference>
<dbReference type="InterPro" id="IPR044898">
    <property type="entry name" value="CDI_dom_sf"/>
</dbReference>
<comment type="similarity">
    <text evidence="4">Belongs to the CDI family.</text>
</comment>
<name>A0ABD1KSY8_9TELE</name>
<evidence type="ECO:0000256" key="7">
    <source>
        <dbReference type="ARBA" id="ARBA00022553"/>
    </source>
</evidence>
<keyword evidence="10" id="KW-0649">Protein kinase inhibitor</keyword>
<evidence type="ECO:0000256" key="13">
    <source>
        <dbReference type="ARBA" id="ARBA00031903"/>
    </source>
</evidence>
<evidence type="ECO:0000313" key="18">
    <source>
        <dbReference type="EMBL" id="KAL2102280.1"/>
    </source>
</evidence>
<evidence type="ECO:0000256" key="2">
    <source>
        <dbReference type="ARBA" id="ARBA00004177"/>
    </source>
</evidence>
<evidence type="ECO:0000256" key="14">
    <source>
        <dbReference type="ARBA" id="ARBA00031925"/>
    </source>
</evidence>
<evidence type="ECO:0000256" key="4">
    <source>
        <dbReference type="ARBA" id="ARBA00006726"/>
    </source>
</evidence>
<evidence type="ECO:0000256" key="16">
    <source>
        <dbReference type="SAM" id="MobiDB-lite"/>
    </source>
</evidence>
<dbReference type="GO" id="GO:0005634">
    <property type="term" value="C:nucleus"/>
    <property type="evidence" value="ECO:0007669"/>
    <property type="project" value="UniProtKB-SubCell"/>
</dbReference>
<organism evidence="18 19">
    <name type="scientific">Coilia grayii</name>
    <name type="common">Gray's grenadier anchovy</name>
    <dbReference type="NCBI Taxonomy" id="363190"/>
    <lineage>
        <taxon>Eukaryota</taxon>
        <taxon>Metazoa</taxon>
        <taxon>Chordata</taxon>
        <taxon>Craniata</taxon>
        <taxon>Vertebrata</taxon>
        <taxon>Euteleostomi</taxon>
        <taxon>Actinopterygii</taxon>
        <taxon>Neopterygii</taxon>
        <taxon>Teleostei</taxon>
        <taxon>Clupei</taxon>
        <taxon>Clupeiformes</taxon>
        <taxon>Clupeoidei</taxon>
        <taxon>Engraulidae</taxon>
        <taxon>Coilinae</taxon>
        <taxon>Coilia</taxon>
    </lineage>
</organism>
<gene>
    <name evidence="18" type="ORF">ACEWY4_001448</name>
</gene>
<dbReference type="GO" id="GO:0004860">
    <property type="term" value="F:protein kinase inhibitor activity"/>
    <property type="evidence" value="ECO:0007669"/>
    <property type="project" value="UniProtKB-KW"/>
</dbReference>
<dbReference type="PANTHER" id="PTHR10265">
    <property type="entry name" value="CYCLIN-DEPENDENT KINASE INHIBITOR 1"/>
    <property type="match status" value="1"/>
</dbReference>
<feature type="region of interest" description="Disordered" evidence="16">
    <location>
        <begin position="1"/>
        <end position="22"/>
    </location>
</feature>
<comment type="function">
    <text evidence="15">Important regulator of cell cycle progression. Inhibits the kinase activity of CDK2 bound to cyclin A, but has little inhibitory activity on CDK2 bound to SPDYA. Involved in G1 arrest. Potent inhibitor of cyclin E- and cyclin A-CDK2 complexes. Forms a complex with cyclin type D-CDK4 complexes and is involved in the assembly, stability, and modulation of CCND1-CDK4 complex activation. Acts either as an inhibitor or an activator of cyclin type D-CDK4 complexes depending on its phosphorylation state and/or stoichometry.</text>
</comment>
<keyword evidence="19" id="KW-1185">Reference proteome</keyword>
<protein>
    <recommendedName>
        <fullName evidence="5">Cyclin-dependent kinase inhibitor 1B</fullName>
    </recommendedName>
    <alternativeName>
        <fullName evidence="14">Cyclin-dependent kinase inhibitor p27</fullName>
    </alternativeName>
    <alternativeName>
        <fullName evidence="13">p27Kip1</fullName>
    </alternativeName>
</protein>
<dbReference type="InterPro" id="IPR003175">
    <property type="entry name" value="CDI_dom"/>
</dbReference>
<dbReference type="EMBL" id="JBHFQA010000002">
    <property type="protein sequence ID" value="KAL2102280.1"/>
    <property type="molecule type" value="Genomic_DNA"/>
</dbReference>
<evidence type="ECO:0000256" key="1">
    <source>
        <dbReference type="ARBA" id="ARBA00004123"/>
    </source>
</evidence>
<evidence type="ECO:0000256" key="11">
    <source>
        <dbReference type="ARBA" id="ARBA00023242"/>
    </source>
</evidence>
<accession>A0ABD1KSY8</accession>
<evidence type="ECO:0000256" key="3">
    <source>
        <dbReference type="ARBA" id="ARBA00004496"/>
    </source>
</evidence>
<dbReference type="AlphaFoldDB" id="A0ABD1KSY8"/>
<evidence type="ECO:0000256" key="10">
    <source>
        <dbReference type="ARBA" id="ARBA00023013"/>
    </source>
</evidence>
<evidence type="ECO:0000256" key="8">
    <source>
        <dbReference type="ARBA" id="ARBA00022753"/>
    </source>
</evidence>
<sequence length="196" mass="21773">MWKMSNVRLSNGSPTLERVDSRSTDHTKAPVCRNLFGPVDHDEFRKDCKEQMQEMARASTETWNFDFAQNAPLSDGKFEWREVDGRAIPEFYTRPPRIRADSPGGVDHNGNHGLNSMCSAPCASGGGRSAETDAGRSQQGFSELCNPSRKRHASQESACRSKRPNTSSSEVSRSRDTTDFVEQTPNKSGPGPNHKR</sequence>
<feature type="domain" description="Cyclin-dependent kinase inhibitor" evidence="17">
    <location>
        <begin position="34"/>
        <end position="83"/>
    </location>
</feature>
<keyword evidence="8" id="KW-0967">Endosome</keyword>
<evidence type="ECO:0000256" key="5">
    <source>
        <dbReference type="ARBA" id="ARBA00014547"/>
    </source>
</evidence>
<dbReference type="Gene3D" id="4.10.365.10">
    <property type="entry name" value="p27"/>
    <property type="match status" value="1"/>
</dbReference>
<feature type="region of interest" description="Disordered" evidence="16">
    <location>
        <begin position="122"/>
        <end position="196"/>
    </location>
</feature>
<comment type="caution">
    <text evidence="18">The sequence shown here is derived from an EMBL/GenBank/DDBJ whole genome shotgun (WGS) entry which is preliminary data.</text>
</comment>
<evidence type="ECO:0000313" key="19">
    <source>
        <dbReference type="Proteomes" id="UP001591681"/>
    </source>
</evidence>
<keyword evidence="11" id="KW-0539">Nucleus</keyword>
<evidence type="ECO:0000256" key="12">
    <source>
        <dbReference type="ARBA" id="ARBA00023306"/>
    </source>
</evidence>
<dbReference type="PANTHER" id="PTHR10265:SF9">
    <property type="entry name" value="CYCLIN-DEPENDENT KINASE INHIBITOR 1B"/>
    <property type="match status" value="1"/>
</dbReference>